<proteinExistence type="predicted"/>
<dbReference type="EMBL" id="KL584706">
    <property type="protein sequence ID" value="KEQ74920.1"/>
    <property type="molecule type" value="Genomic_DNA"/>
</dbReference>
<dbReference type="GeneID" id="25413357"/>
<keyword evidence="2" id="KW-0732">Signal</keyword>
<dbReference type="AlphaFoldDB" id="A0A074WP60"/>
<organism evidence="3 4">
    <name type="scientific">Aureobasidium namibiae CBS 147.97</name>
    <dbReference type="NCBI Taxonomy" id="1043004"/>
    <lineage>
        <taxon>Eukaryota</taxon>
        <taxon>Fungi</taxon>
        <taxon>Dikarya</taxon>
        <taxon>Ascomycota</taxon>
        <taxon>Pezizomycotina</taxon>
        <taxon>Dothideomycetes</taxon>
        <taxon>Dothideomycetidae</taxon>
        <taxon>Dothideales</taxon>
        <taxon>Saccotheciaceae</taxon>
        <taxon>Aureobasidium</taxon>
    </lineage>
</organism>
<accession>A0A074WP60</accession>
<feature type="compositionally biased region" description="Basic residues" evidence="1">
    <location>
        <begin position="162"/>
        <end position="185"/>
    </location>
</feature>
<reference evidence="3 4" key="1">
    <citation type="journal article" date="2014" name="BMC Genomics">
        <title>Genome sequencing of four Aureobasidium pullulans varieties: biotechnological potential, stress tolerance, and description of new species.</title>
        <authorList>
            <person name="Gostin Ar C."/>
            <person name="Ohm R.A."/>
            <person name="Kogej T."/>
            <person name="Sonjak S."/>
            <person name="Turk M."/>
            <person name="Zajc J."/>
            <person name="Zalar P."/>
            <person name="Grube M."/>
            <person name="Sun H."/>
            <person name="Han J."/>
            <person name="Sharma A."/>
            <person name="Chiniquy J."/>
            <person name="Ngan C.Y."/>
            <person name="Lipzen A."/>
            <person name="Barry K."/>
            <person name="Grigoriev I.V."/>
            <person name="Gunde-Cimerman N."/>
        </authorList>
    </citation>
    <scope>NUCLEOTIDE SEQUENCE [LARGE SCALE GENOMIC DNA]</scope>
    <source>
        <strain evidence="3 4">CBS 147.97</strain>
    </source>
</reference>
<feature type="compositionally biased region" description="Basic and acidic residues" evidence="1">
    <location>
        <begin position="405"/>
        <end position="423"/>
    </location>
</feature>
<dbReference type="OrthoDB" id="3943522at2759"/>
<evidence type="ECO:0000313" key="3">
    <source>
        <dbReference type="EMBL" id="KEQ74920.1"/>
    </source>
</evidence>
<evidence type="ECO:0000256" key="2">
    <source>
        <dbReference type="SAM" id="SignalP"/>
    </source>
</evidence>
<feature type="signal peptide" evidence="2">
    <location>
        <begin position="1"/>
        <end position="20"/>
    </location>
</feature>
<feature type="compositionally biased region" description="Polar residues" evidence="1">
    <location>
        <begin position="628"/>
        <end position="648"/>
    </location>
</feature>
<feature type="compositionally biased region" description="Low complexity" evidence="1">
    <location>
        <begin position="188"/>
        <end position="213"/>
    </location>
</feature>
<feature type="region of interest" description="Disordered" evidence="1">
    <location>
        <begin position="626"/>
        <end position="648"/>
    </location>
</feature>
<dbReference type="HOGENOM" id="CLU_422705_0_0_1"/>
<sequence length="648" mass="71522">MKVFGLTFVVALLGSTRVIAAPVDPPAETQGLSNFISSVISQYSRLGPYPTFNSSTIAHHTSKHHKSGKGKYKTKTVTVTEDCDDNDDDESFTTSVEISESTPVTVTAQPTVTKTVIRIDFETTKSLHKPKHTKHHLTETEVETETETIESASPTVTESSKTHTKHHKSKHTKSKHHKSKHHTKHSSSETVVETPVPTLVQSSSQSLSQSASDTSKEEVVVVTTEEVEVITTGVEEIVSTITLSEGETRLSTLSKASPTSSSTVTTSDFEKFYPFLTSDLPRPTETPEFNPLFDPPRTPTFPSELFPYPTTQSSEDDTTTHTRSGHKTKEPPSIFSEVYPFTSVLSKMTPPSSISSEEAFQPSFTPDFVYTMVDPISTITTAPEFPLPATWSADDATETLVARDSAGDPKKKHDKMVRPDKAISKRMSRWSKHHSKLLEKSWSAHTKYMVKSLEQQMEYDAKHSKKDHKTTLAAVLPVASAIADANAAALVAREEAVADEGDPEKDYRRKMSLAKKVYNKFSSYAENQFEKENSKEQKKASKKRAKSIAKQNKKEEKFRKKAIKSRIKHQKGDDDYEKFYDGEEEDLVVFADVEVRDMTTPATGVPARATVTATVTTVVGGPAGNGTLSTSWRSHHASQTASVSTAGW</sequence>
<feature type="region of interest" description="Disordered" evidence="1">
    <location>
        <begin position="532"/>
        <end position="561"/>
    </location>
</feature>
<feature type="region of interest" description="Disordered" evidence="1">
    <location>
        <begin position="308"/>
        <end position="332"/>
    </location>
</feature>
<feature type="region of interest" description="Disordered" evidence="1">
    <location>
        <begin position="127"/>
        <end position="215"/>
    </location>
</feature>
<gene>
    <name evidence="3" type="ORF">M436DRAFT_62348</name>
</gene>
<feature type="chain" id="PRO_5001703039" evidence="2">
    <location>
        <begin position="21"/>
        <end position="648"/>
    </location>
</feature>
<keyword evidence="4" id="KW-1185">Reference proteome</keyword>
<evidence type="ECO:0000313" key="4">
    <source>
        <dbReference type="Proteomes" id="UP000027730"/>
    </source>
</evidence>
<feature type="region of interest" description="Disordered" evidence="1">
    <location>
        <begin position="403"/>
        <end position="425"/>
    </location>
</feature>
<evidence type="ECO:0000256" key="1">
    <source>
        <dbReference type="SAM" id="MobiDB-lite"/>
    </source>
</evidence>
<name>A0A074WP60_9PEZI</name>
<protein>
    <submittedName>
        <fullName evidence="3">Uncharacterized protein</fullName>
    </submittedName>
</protein>
<dbReference type="Proteomes" id="UP000027730">
    <property type="component" value="Unassembled WGS sequence"/>
</dbReference>
<dbReference type="STRING" id="1043004.A0A074WP60"/>
<dbReference type="RefSeq" id="XP_013429168.1">
    <property type="nucleotide sequence ID" value="XM_013573714.1"/>
</dbReference>